<comment type="caution">
    <text evidence="2">The sequence shown here is derived from an EMBL/GenBank/DDBJ whole genome shotgun (WGS) entry which is preliminary data.</text>
</comment>
<feature type="domain" description="Aminoglycoside phosphotransferase" evidence="1">
    <location>
        <begin position="52"/>
        <end position="222"/>
    </location>
</feature>
<evidence type="ECO:0000313" key="3">
    <source>
        <dbReference type="Proteomes" id="UP000247150"/>
    </source>
</evidence>
<evidence type="ECO:0000313" key="2">
    <source>
        <dbReference type="EMBL" id="PWW28276.1"/>
    </source>
</evidence>
<protein>
    <submittedName>
        <fullName evidence="2">Phosphotransferase family enzyme</fullName>
    </submittedName>
</protein>
<dbReference type="EMBL" id="QGTW01000006">
    <property type="protein sequence ID" value="PWW28276.1"/>
    <property type="molecule type" value="Genomic_DNA"/>
</dbReference>
<accession>A0A2V2ZV31</accession>
<proteinExistence type="predicted"/>
<organism evidence="2 3">
    <name type="scientific">Cytobacillus oceanisediminis</name>
    <dbReference type="NCBI Taxonomy" id="665099"/>
    <lineage>
        <taxon>Bacteria</taxon>
        <taxon>Bacillati</taxon>
        <taxon>Bacillota</taxon>
        <taxon>Bacilli</taxon>
        <taxon>Bacillales</taxon>
        <taxon>Bacillaceae</taxon>
        <taxon>Cytobacillus</taxon>
    </lineage>
</organism>
<keyword evidence="2" id="KW-0808">Transferase</keyword>
<dbReference type="Gene3D" id="3.90.1200.10">
    <property type="match status" value="1"/>
</dbReference>
<dbReference type="InterPro" id="IPR011009">
    <property type="entry name" value="Kinase-like_dom_sf"/>
</dbReference>
<dbReference type="Pfam" id="PF01636">
    <property type="entry name" value="APH"/>
    <property type="match status" value="1"/>
</dbReference>
<dbReference type="SUPFAM" id="SSF56112">
    <property type="entry name" value="Protein kinase-like (PK-like)"/>
    <property type="match status" value="1"/>
</dbReference>
<dbReference type="GO" id="GO:0016740">
    <property type="term" value="F:transferase activity"/>
    <property type="evidence" value="ECO:0007669"/>
    <property type="project" value="UniProtKB-KW"/>
</dbReference>
<gene>
    <name evidence="2" type="ORF">DFO73_10691</name>
</gene>
<dbReference type="OrthoDB" id="3806873at2"/>
<dbReference type="InterPro" id="IPR051678">
    <property type="entry name" value="AGP_Transferase"/>
</dbReference>
<dbReference type="RefSeq" id="WP_110065138.1">
    <property type="nucleotide sequence ID" value="NZ_QGTW01000006.1"/>
</dbReference>
<name>A0A2V2ZV31_9BACI</name>
<dbReference type="InterPro" id="IPR002575">
    <property type="entry name" value="Aminoglycoside_PTrfase"/>
</dbReference>
<dbReference type="Proteomes" id="UP000247150">
    <property type="component" value="Unassembled WGS sequence"/>
</dbReference>
<evidence type="ECO:0000259" key="1">
    <source>
        <dbReference type="Pfam" id="PF01636"/>
    </source>
</evidence>
<dbReference type="AlphaFoldDB" id="A0A2V2ZV31"/>
<reference evidence="2 3" key="1">
    <citation type="submission" date="2018-05" db="EMBL/GenBank/DDBJ databases">
        <title>Freshwater and sediment microbial communities from various areas in North America, analyzing microbe dynamics in response to fracking.</title>
        <authorList>
            <person name="Lamendella R."/>
        </authorList>
    </citation>
    <scope>NUCLEOTIDE SEQUENCE [LARGE SCALE GENOMIC DNA]</scope>
    <source>
        <strain evidence="2 3">15_TX</strain>
    </source>
</reference>
<dbReference type="PANTHER" id="PTHR21310">
    <property type="entry name" value="AMINOGLYCOSIDE PHOSPHOTRANSFERASE-RELATED-RELATED"/>
    <property type="match status" value="1"/>
</dbReference>
<sequence>MRRPNEENKLEILVRKIHPGNRLNKVWDLKGGVSAEVKGLEVVRPCGHILKMVVRQHGDADFSRNPNIAADELVLLKVLKSEGIPVPSPYYLENTGEIFSRPCLVIEFIEGTTEIPDDMEKGYLELLAVELAKIHCLDISKYKLSFLPRKEERFAEMLEKVDADNAVLAALTSVFPFPGRNTDVLLHGDYWPGNILWNDGKIVSIIDWEDAWIGDPLADLANGRLEILFQLGKDAMNYFTEQYKSAMTEVDYSNLPYWDLWAALRLSKVTEWGLDENTIKTMKEKINWFISQAID</sequence>